<evidence type="ECO:0000313" key="8">
    <source>
        <dbReference type="EMBL" id="DAB37600.1"/>
    </source>
</evidence>
<dbReference type="GO" id="GO:0009424">
    <property type="term" value="C:bacterial-type flagellum hook"/>
    <property type="evidence" value="ECO:0007669"/>
    <property type="project" value="UniProtKB-UniRule"/>
</dbReference>
<dbReference type="GO" id="GO:0007155">
    <property type="term" value="P:cell adhesion"/>
    <property type="evidence" value="ECO:0007669"/>
    <property type="project" value="InterPro"/>
</dbReference>
<dbReference type="Pfam" id="PF07195">
    <property type="entry name" value="FliD_C"/>
    <property type="match status" value="1"/>
</dbReference>
<feature type="domain" description="Flagellar hook-associated protein 2 C-terminal" evidence="7">
    <location>
        <begin position="192"/>
        <end position="416"/>
    </location>
</feature>
<dbReference type="GO" id="GO:0071973">
    <property type="term" value="P:bacterial-type flagellum-dependent cell motility"/>
    <property type="evidence" value="ECO:0007669"/>
    <property type="project" value="TreeGrafter"/>
</dbReference>
<evidence type="ECO:0000256" key="4">
    <source>
        <dbReference type="ARBA" id="ARBA00023143"/>
    </source>
</evidence>
<evidence type="ECO:0000256" key="3">
    <source>
        <dbReference type="ARBA" id="ARBA00023054"/>
    </source>
</evidence>
<comment type="function">
    <text evidence="5">Required for morphogenesis and for the elongation of the flagellar filament by facilitating polymerization of the flagellin monomers at the tip of growing filament. Forms a capping structure, which prevents flagellin subunits (transported through the central channel of the flagellum) from leaking out without polymerization at the distal end.</text>
</comment>
<comment type="similarity">
    <text evidence="1 5">Belongs to the FliD family.</text>
</comment>
<dbReference type="Proteomes" id="UP000228859">
    <property type="component" value="Unassembled WGS sequence"/>
</dbReference>
<dbReference type="PANTHER" id="PTHR30288">
    <property type="entry name" value="FLAGELLAR CAP/ASSEMBLY PROTEIN FLID"/>
    <property type="match status" value="1"/>
</dbReference>
<feature type="domain" description="Flagellar hook-associated protein 2 N-terminal" evidence="6">
    <location>
        <begin position="2"/>
        <end position="77"/>
    </location>
</feature>
<sequence length="433" mass="45695">MITPIDNKITSQAQKKSALDLLSSLLSSFKANASTLSDDTLYQKRSVSGNTDAVSVTALSGSDIQSFSISNTVLAKKSILESGSFLSETATVSSGSGTMSVSVDGSSYDINYTSTTSLLDLKESINTVAGTKVTASILQTGANEYHLVLTSKETGASQNISISDSVGGTLNNELKTYDVSTNPTGTQSIQTASDASFKYNGITITRASNSVDDLIVGVTINLLQDGGSTNIGIAQNTTAISDEIKNLATSYNTLIKQLDDMTLTDLANGKVGIFNGDNTIKAIKREVTKMMTSVDSNGQSLAQYGIGLTEAGVMTFTQSEFDAKMSADPTGLEAFFSGSTNASGEYTEGVFGNLDALLNSYTDSTGLMSTLIDASKKETKSLNTERERSTALLTARYDTMTARFAMYDSIISKLNNQFSSLQQQISAMINADG</sequence>
<keyword evidence="3" id="KW-0175">Coiled coil</keyword>
<proteinExistence type="inferred from homology"/>
<evidence type="ECO:0000256" key="5">
    <source>
        <dbReference type="RuleBase" id="RU362066"/>
    </source>
</evidence>
<keyword evidence="4 5" id="KW-0975">Bacterial flagellum</keyword>
<accession>A0A2D3WEU6</accession>
<dbReference type="Pfam" id="PF02465">
    <property type="entry name" value="FliD_N"/>
    <property type="match status" value="1"/>
</dbReference>
<protein>
    <recommendedName>
        <fullName evidence="5">Flagellar hook-associated protein 2</fullName>
        <shortName evidence="5">HAP2</shortName>
    </recommendedName>
    <alternativeName>
        <fullName evidence="5">Flagellar cap protein</fullName>
    </alternativeName>
</protein>
<organism evidence="8 9">
    <name type="scientific">Sulfuricurvum kujiense</name>
    <dbReference type="NCBI Taxonomy" id="148813"/>
    <lineage>
        <taxon>Bacteria</taxon>
        <taxon>Pseudomonadati</taxon>
        <taxon>Campylobacterota</taxon>
        <taxon>Epsilonproteobacteria</taxon>
        <taxon>Campylobacterales</taxon>
        <taxon>Sulfurimonadaceae</taxon>
        <taxon>Sulfuricurvum</taxon>
    </lineage>
</organism>
<dbReference type="InterPro" id="IPR010809">
    <property type="entry name" value="FliD_C"/>
</dbReference>
<dbReference type="AlphaFoldDB" id="A0A2D3WEU6"/>
<dbReference type="InterPro" id="IPR003481">
    <property type="entry name" value="FliD_N"/>
</dbReference>
<gene>
    <name evidence="8" type="ORF">CFH83_10370</name>
</gene>
<dbReference type="InterPro" id="IPR040026">
    <property type="entry name" value="FliD"/>
</dbReference>
<dbReference type="GO" id="GO:0005576">
    <property type="term" value="C:extracellular region"/>
    <property type="evidence" value="ECO:0007669"/>
    <property type="project" value="UniProtKB-SubCell"/>
</dbReference>
<keyword evidence="5" id="KW-0964">Secreted</keyword>
<evidence type="ECO:0000259" key="7">
    <source>
        <dbReference type="Pfam" id="PF07195"/>
    </source>
</evidence>
<dbReference type="EMBL" id="DLUI01000149">
    <property type="protein sequence ID" value="DAB37600.1"/>
    <property type="molecule type" value="Genomic_DNA"/>
</dbReference>
<evidence type="ECO:0000259" key="6">
    <source>
        <dbReference type="Pfam" id="PF02465"/>
    </source>
</evidence>
<comment type="subunit">
    <text evidence="2 5">Homopentamer.</text>
</comment>
<evidence type="ECO:0000256" key="2">
    <source>
        <dbReference type="ARBA" id="ARBA00011255"/>
    </source>
</evidence>
<reference evidence="8 9" key="1">
    <citation type="journal article" date="2017" name="Front. Microbiol.">
        <title>Comparative Genomic Analysis of the Class Epsilonproteobacteria and Proposed Reclassification to Epsilonbacteraeota (phyl. nov.).</title>
        <authorList>
            <person name="Waite D.W."/>
            <person name="Vanwonterghem I."/>
            <person name="Rinke C."/>
            <person name="Parks D.H."/>
            <person name="Zhang Y."/>
            <person name="Takai K."/>
            <person name="Sievert S.M."/>
            <person name="Simon J."/>
            <person name="Campbell B.J."/>
            <person name="Hanson T.E."/>
            <person name="Woyke T."/>
            <person name="Klotz M.G."/>
            <person name="Hugenholtz P."/>
        </authorList>
    </citation>
    <scope>NUCLEOTIDE SEQUENCE [LARGE SCALE GENOMIC DNA]</scope>
    <source>
        <strain evidence="8">UBA12443</strain>
    </source>
</reference>
<name>A0A2D3WEU6_9BACT</name>
<evidence type="ECO:0000256" key="1">
    <source>
        <dbReference type="ARBA" id="ARBA00009764"/>
    </source>
</evidence>
<comment type="caution">
    <text evidence="8">The sequence shown here is derived from an EMBL/GenBank/DDBJ whole genome shotgun (WGS) entry which is preliminary data.</text>
</comment>
<comment type="subcellular location">
    <subcellularLocation>
        <location evidence="5">Secreted</location>
    </subcellularLocation>
    <subcellularLocation>
        <location evidence="5">Bacterial flagellum</location>
    </subcellularLocation>
</comment>
<dbReference type="GO" id="GO:0009421">
    <property type="term" value="C:bacterial-type flagellum filament cap"/>
    <property type="evidence" value="ECO:0007669"/>
    <property type="project" value="InterPro"/>
</dbReference>
<evidence type="ECO:0000313" key="9">
    <source>
        <dbReference type="Proteomes" id="UP000228859"/>
    </source>
</evidence>
<dbReference type="PANTHER" id="PTHR30288:SF0">
    <property type="entry name" value="FLAGELLAR HOOK-ASSOCIATED PROTEIN 2"/>
    <property type="match status" value="1"/>
</dbReference>